<reference evidence="7" key="1">
    <citation type="submission" date="2009-02" db="EMBL/GenBank/DDBJ databases">
        <title>The Genome Sequence of Blastomyces dermatitidis strain SLH14081.</title>
        <authorList>
            <consortium name="The Broad Institute Genome Sequencing Platform"/>
            <consortium name="Broad Institute Microbial Sequencing Center."/>
            <person name="Champion M."/>
            <person name="Cuomo C."/>
            <person name="Ma L.-J."/>
            <person name="Henn M.R."/>
            <person name="Klein B."/>
            <person name="Goldman B."/>
            <person name="Young S."/>
            <person name="Kodira C.D."/>
            <person name="Zeng Q."/>
            <person name="Koehrsen M."/>
            <person name="Alvarado L."/>
            <person name="Berlin A.M."/>
            <person name="Heiman D.I."/>
            <person name="Hepburn T.A."/>
            <person name="Saif S."/>
            <person name="Shea T.D."/>
            <person name="Shenoy N."/>
            <person name="Sykes S."/>
            <person name="Galagan J."/>
            <person name="Nusbaum C."/>
            <person name="Birren B."/>
        </authorList>
    </citation>
    <scope>NUCLEOTIDE SEQUENCE</scope>
    <source>
        <strain evidence="7">SLH14081</strain>
    </source>
</reference>
<dbReference type="OrthoDB" id="407010at2759"/>
<evidence type="ECO:0000256" key="3">
    <source>
        <dbReference type="ARBA" id="ARBA00023002"/>
    </source>
</evidence>
<dbReference type="STRING" id="559298.A0A179UVV7"/>
<evidence type="ECO:0000256" key="4">
    <source>
        <dbReference type="ARBA" id="ARBA00023004"/>
    </source>
</evidence>
<dbReference type="RefSeq" id="XP_002622210.2">
    <property type="nucleotide sequence ID" value="XM_002622164.2"/>
</dbReference>
<feature type="binding site" evidence="5">
    <location>
        <position position="369"/>
    </location>
    <ligand>
        <name>Fe cation</name>
        <dbReference type="ChEBI" id="CHEBI:24875"/>
        <note>catalytic</note>
    </ligand>
</feature>
<dbReference type="EMBL" id="GG657466">
    <property type="protein sequence ID" value="OAT12236.1"/>
    <property type="molecule type" value="Genomic_DNA"/>
</dbReference>
<gene>
    <name evidence="7" type="ORF">BDBG_07612</name>
</gene>
<dbReference type="GO" id="GO:0046872">
    <property type="term" value="F:metal ion binding"/>
    <property type="evidence" value="ECO:0007669"/>
    <property type="project" value="UniProtKB-KW"/>
</dbReference>
<accession>A0A179UVV7</accession>
<dbReference type="GO" id="GO:0016121">
    <property type="term" value="P:carotene catabolic process"/>
    <property type="evidence" value="ECO:0007669"/>
    <property type="project" value="TreeGrafter"/>
</dbReference>
<evidence type="ECO:0000313" key="9">
    <source>
        <dbReference type="Proteomes" id="UP000002038"/>
    </source>
</evidence>
<feature type="binding site" evidence="5">
    <location>
        <position position="609"/>
    </location>
    <ligand>
        <name>Fe cation</name>
        <dbReference type="ChEBI" id="CHEBI:24875"/>
        <note>catalytic</note>
    </ligand>
</feature>
<keyword evidence="4 5" id="KW-0408">Iron</keyword>
<feature type="binding site" evidence="5">
    <location>
        <position position="295"/>
    </location>
    <ligand>
        <name>Fe cation</name>
        <dbReference type="ChEBI" id="CHEBI:24875"/>
        <note>catalytic</note>
    </ligand>
</feature>
<dbReference type="AlphaFoldDB" id="A0A179UVV7"/>
<dbReference type="InterPro" id="IPR004294">
    <property type="entry name" value="Carotenoid_Oase"/>
</dbReference>
<dbReference type="GeneID" id="8502412"/>
<dbReference type="PANTHER" id="PTHR10543">
    <property type="entry name" value="BETA-CAROTENE DIOXYGENASE"/>
    <property type="match status" value="1"/>
</dbReference>
<dbReference type="GO" id="GO:0010436">
    <property type="term" value="F:carotenoid dioxygenase activity"/>
    <property type="evidence" value="ECO:0007669"/>
    <property type="project" value="TreeGrafter"/>
</dbReference>
<feature type="binding site" evidence="5">
    <location>
        <position position="245"/>
    </location>
    <ligand>
        <name>Fe cation</name>
        <dbReference type="ChEBI" id="CHEBI:24875"/>
        <note>catalytic</note>
    </ligand>
</feature>
<dbReference type="PANTHER" id="PTHR10543:SF24">
    <property type="entry name" value="CAROTENOID ISOMEROOXYGENASE"/>
    <property type="match status" value="1"/>
</dbReference>
<name>A0A179UVV7_BLAGS</name>
<dbReference type="Proteomes" id="UP000002038">
    <property type="component" value="Unassembled WGS sequence"/>
</dbReference>
<comment type="cofactor">
    <cofactor evidence="5">
        <name>Fe(2+)</name>
        <dbReference type="ChEBI" id="CHEBI:29033"/>
    </cofactor>
    <text evidence="5">Binds 1 Fe(2+) ion per subunit.</text>
</comment>
<reference evidence="9" key="2">
    <citation type="journal article" date="2015" name="PLoS Genet.">
        <title>The dynamic genome and transcriptome of the human fungal pathogen Blastomyces and close relative Emmonsia.</title>
        <authorList>
            <person name="Munoz J.F."/>
            <person name="Gauthier G.M."/>
            <person name="Desjardins C.A."/>
            <person name="Gallo J.E."/>
            <person name="Holder J."/>
            <person name="Sullivan T.D."/>
            <person name="Marty A.J."/>
            <person name="Carmen J.C."/>
            <person name="Chen Z."/>
            <person name="Ding L."/>
            <person name="Gujja S."/>
            <person name="Magrini V."/>
            <person name="Misas E."/>
            <person name="Mitreva M."/>
            <person name="Priest M."/>
            <person name="Saif S."/>
            <person name="Whiston E.A."/>
            <person name="Young S."/>
            <person name="Zeng Q."/>
            <person name="Goldman W.E."/>
            <person name="Mardis E.R."/>
            <person name="Taylor J.W."/>
            <person name="McEwen J.G."/>
            <person name="Clay O.K."/>
            <person name="Klein B.S."/>
            <person name="Cuomo C.A."/>
        </authorList>
    </citation>
    <scope>NUCLEOTIDE SEQUENCE [LARGE SCALE GENOMIC DNA]</scope>
    <source>
        <strain evidence="9">SLH14081</strain>
    </source>
</reference>
<evidence type="ECO:0000256" key="6">
    <source>
        <dbReference type="SAM" id="MobiDB-lite"/>
    </source>
</evidence>
<dbReference type="EMBL" id="GG657466">
    <property type="protein sequence ID" value="OAT12237.1"/>
    <property type="molecule type" value="Genomic_DNA"/>
</dbReference>
<evidence type="ECO:0000313" key="8">
    <source>
        <dbReference type="EMBL" id="OAT12237.1"/>
    </source>
</evidence>
<keyword evidence="2 5" id="KW-0479">Metal-binding</keyword>
<sequence>MTSSLRQVVSSRKRLTQITTAHTMGAVDTSTKSSNDWPNHQGFNSTYEERTPVELKVTGDIPAWAAGVLYRTGTGRSEIETDQRQTFKVAHWFDGLAVVHRFQILPPDATHPSVRVFYNSRSCCDGLIERIRKTGKGNEMSFAAKYDPCTSYFQKAMSLFRPAPPKTPGADQQSMSITLSVNFPGLSSSTTTQKTSGHASGIHTLTNKTDAAVFQTLDPETLEPIGLASQQVLHPALKGPISAAHAKSDPATGDVYNFNLELGKCPIYRIFHVSAATGKTSVLATLTNARAAYLHSLFLTEHYVILCVWNSYFTAGGLAILWHKNIVDAIADYDPSKKSTWYVIDRRPTDQGGRGLVATYKSDPFFCFHTVNAYEEPSPDGSGDIDIVADLTTYNNLDIIKRFYLSNIVSTSPNAAKYAAGIDPASRAIYKRFRLPSVPVPSPSSSTPTPSKASKPKRAILDFKNEAANTPELPTLNPHYVTRRHRYVYGVTDSGKSSFLDGLVKVDTETKQTIHWKEWGQNPGEPIFVQRRIIPRQEGESGSENDSEDAVGEVEKEVDADVFDEDDGVLLSVVLDGLKGKSYLLVLDAKNLKEVGRAEVAGPIGFGFHGTHVSAMSGGRGLDY</sequence>
<feature type="region of interest" description="Disordered" evidence="6">
    <location>
        <begin position="20"/>
        <end position="41"/>
    </location>
</feature>
<keyword evidence="9" id="KW-1185">Reference proteome</keyword>
<keyword evidence="7" id="KW-0223">Dioxygenase</keyword>
<dbReference type="VEuPathDB" id="FungiDB:BDBG_07612"/>
<keyword evidence="3" id="KW-0560">Oxidoreductase</keyword>
<evidence type="ECO:0000256" key="1">
    <source>
        <dbReference type="ARBA" id="ARBA00006787"/>
    </source>
</evidence>
<dbReference type="KEGG" id="bgh:BDBG_07612"/>
<comment type="similarity">
    <text evidence="1">Belongs to the carotenoid oxygenase family.</text>
</comment>
<protein>
    <submittedName>
        <fullName evidence="7 8">Dioxygenase</fullName>
    </submittedName>
</protein>
<dbReference type="Pfam" id="PF03055">
    <property type="entry name" value="RPE65"/>
    <property type="match status" value="1"/>
</dbReference>
<proteinExistence type="inferred from homology"/>
<evidence type="ECO:0000256" key="2">
    <source>
        <dbReference type="ARBA" id="ARBA00022723"/>
    </source>
</evidence>
<evidence type="ECO:0000313" key="7">
    <source>
        <dbReference type="EMBL" id="OAT12236.1"/>
    </source>
</evidence>
<organism evidence="7 9">
    <name type="scientific">Blastomyces gilchristii (strain SLH14081)</name>
    <name type="common">Blastomyces dermatitidis</name>
    <dbReference type="NCBI Taxonomy" id="559298"/>
    <lineage>
        <taxon>Eukaryota</taxon>
        <taxon>Fungi</taxon>
        <taxon>Dikarya</taxon>
        <taxon>Ascomycota</taxon>
        <taxon>Pezizomycotina</taxon>
        <taxon>Eurotiomycetes</taxon>
        <taxon>Eurotiomycetidae</taxon>
        <taxon>Onygenales</taxon>
        <taxon>Ajellomycetaceae</taxon>
        <taxon>Blastomyces</taxon>
    </lineage>
</organism>
<evidence type="ECO:0000256" key="5">
    <source>
        <dbReference type="PIRSR" id="PIRSR604294-1"/>
    </source>
</evidence>
<dbReference type="RefSeq" id="XP_031580273.1">
    <property type="nucleotide sequence ID" value="XM_031723170.1"/>
</dbReference>